<proteinExistence type="predicted"/>
<accession>A0A843X1H8</accession>
<evidence type="ECO:0000313" key="1">
    <source>
        <dbReference type="EMBL" id="MQM10945.1"/>
    </source>
</evidence>
<dbReference type="Proteomes" id="UP000652761">
    <property type="component" value="Unassembled WGS sequence"/>
</dbReference>
<reference evidence="1" key="1">
    <citation type="submission" date="2017-07" db="EMBL/GenBank/DDBJ databases">
        <title>Taro Niue Genome Assembly and Annotation.</title>
        <authorList>
            <person name="Atibalentja N."/>
            <person name="Keating K."/>
            <person name="Fields C.J."/>
        </authorList>
    </citation>
    <scope>NUCLEOTIDE SEQUENCE</scope>
    <source>
        <strain evidence="1">Niue_2</strain>
        <tissue evidence="1">Leaf</tissue>
    </source>
</reference>
<keyword evidence="2" id="KW-1185">Reference proteome</keyword>
<sequence>MYCEEDVPCASLAVESIIRLGGGLWEGLECCSRSCCWYLLCNALQGATASDAEGLGPHPSSTMEP</sequence>
<evidence type="ECO:0000313" key="2">
    <source>
        <dbReference type="Proteomes" id="UP000652761"/>
    </source>
</evidence>
<dbReference type="AlphaFoldDB" id="A0A843X1H8"/>
<comment type="caution">
    <text evidence="1">The sequence shown here is derived from an EMBL/GenBank/DDBJ whole genome shotgun (WGS) entry which is preliminary data.</text>
</comment>
<dbReference type="EMBL" id="NMUH01004827">
    <property type="protein sequence ID" value="MQM10945.1"/>
    <property type="molecule type" value="Genomic_DNA"/>
</dbReference>
<organism evidence="1 2">
    <name type="scientific">Colocasia esculenta</name>
    <name type="common">Wild taro</name>
    <name type="synonym">Arum esculentum</name>
    <dbReference type="NCBI Taxonomy" id="4460"/>
    <lineage>
        <taxon>Eukaryota</taxon>
        <taxon>Viridiplantae</taxon>
        <taxon>Streptophyta</taxon>
        <taxon>Embryophyta</taxon>
        <taxon>Tracheophyta</taxon>
        <taxon>Spermatophyta</taxon>
        <taxon>Magnoliopsida</taxon>
        <taxon>Liliopsida</taxon>
        <taxon>Araceae</taxon>
        <taxon>Aroideae</taxon>
        <taxon>Colocasieae</taxon>
        <taxon>Colocasia</taxon>
    </lineage>
</organism>
<name>A0A843X1H8_COLES</name>
<protein>
    <submittedName>
        <fullName evidence="1">Uncharacterized protein</fullName>
    </submittedName>
</protein>
<gene>
    <name evidence="1" type="ORF">Taro_043849</name>
</gene>